<dbReference type="PANTHER" id="PTHR33840:SF2">
    <property type="entry name" value="TLE1 PHOSPHOLIPASE DOMAIN-CONTAINING PROTEIN"/>
    <property type="match status" value="1"/>
</dbReference>
<organism evidence="3 4">
    <name type="scientific">Pycnoporus cinnabarinus</name>
    <name type="common">Cinnabar-red polypore</name>
    <name type="synonym">Trametes cinnabarina</name>
    <dbReference type="NCBI Taxonomy" id="5643"/>
    <lineage>
        <taxon>Eukaryota</taxon>
        <taxon>Fungi</taxon>
        <taxon>Dikarya</taxon>
        <taxon>Basidiomycota</taxon>
        <taxon>Agaricomycotina</taxon>
        <taxon>Agaricomycetes</taxon>
        <taxon>Polyporales</taxon>
        <taxon>Polyporaceae</taxon>
        <taxon>Trametes</taxon>
    </lineage>
</organism>
<dbReference type="InterPro" id="IPR018712">
    <property type="entry name" value="Tle1-like_cat"/>
</dbReference>
<feature type="domain" description="T6SS Phospholipase effector Tle1-like catalytic" evidence="2">
    <location>
        <begin position="174"/>
        <end position="356"/>
    </location>
</feature>
<dbReference type="Proteomes" id="UP000029665">
    <property type="component" value="Unassembled WGS sequence"/>
</dbReference>
<comment type="caution">
    <text evidence="3">The sequence shown here is derived from an EMBL/GenBank/DDBJ whole genome shotgun (WGS) entry which is preliminary data.</text>
</comment>
<dbReference type="HOGENOM" id="CLU_005049_5_0_1"/>
<dbReference type="Pfam" id="PF09994">
    <property type="entry name" value="T6SS_Tle1-like_cat"/>
    <property type="match status" value="2"/>
</dbReference>
<dbReference type="AlphaFoldDB" id="A0A060SSI0"/>
<sequence>MSPSPTSPDSPKILAAANVSSSASSVNQRQPRTLILCFDGTAEQYDGQNTNVVKFYSLLKKDDDAAQQLCYYQPGVGTYFNPGVVSPFFQWAAKILDEAFAWYLDAHVRGGYQFLMQNYVAGDKICLFGTDFSSDFSVVTEHGLMTVRLKVSLEEHTPRVLLQACCISLELAAGFKQTFCRSVEIEFVGVWETVSSVGVLMTRTLPFTTANTTIKRFRHALSLDEQQSSPTHSSSSSQLGINVERQARAFNHNVELNKQTRSGRGFFNRSRGFAANVAKAQLQQNRLKLDKHARIPSQRVSNRQLAEDALGDRIAGGTDVLEVWFAGCHGDVGGGNVPNNVEVSLSDITLRWMVREVVLAQCGIAFDEDALVRANIPESIFRGQGFPLPTHTTFSRRPHYYGFSVNEEAGTDTAVSQRGTNGEASSEPPSATEPPPSDGTPGDVLDTSADALAPLHDGLKSNPAWWLLEIVPTWYKVQEPDGTWKTKWWFHMGRGRQVPQDTPPKLHVTVQERMQDPNLKYTPRAKYPLGKEVYVS</sequence>
<feature type="region of interest" description="Disordered" evidence="1">
    <location>
        <begin position="412"/>
        <end position="448"/>
    </location>
</feature>
<feature type="compositionally biased region" description="Polar residues" evidence="1">
    <location>
        <begin position="413"/>
        <end position="422"/>
    </location>
</feature>
<evidence type="ECO:0000259" key="2">
    <source>
        <dbReference type="Pfam" id="PF09994"/>
    </source>
</evidence>
<proteinExistence type="predicted"/>
<evidence type="ECO:0000313" key="3">
    <source>
        <dbReference type="EMBL" id="CDO77136.1"/>
    </source>
</evidence>
<accession>A0A060SSI0</accession>
<feature type="domain" description="T6SS Phospholipase effector Tle1-like catalytic" evidence="2">
    <location>
        <begin position="32"/>
        <end position="129"/>
    </location>
</feature>
<dbReference type="STRING" id="5643.A0A060SSI0"/>
<evidence type="ECO:0000256" key="1">
    <source>
        <dbReference type="SAM" id="MobiDB-lite"/>
    </source>
</evidence>
<dbReference type="PANTHER" id="PTHR33840">
    <property type="match status" value="1"/>
</dbReference>
<reference evidence="3" key="1">
    <citation type="submission" date="2014-01" db="EMBL/GenBank/DDBJ databases">
        <title>The genome of the white-rot fungus Pycnoporus cinnabarinus: a basidiomycete model with a versatile arsenal for lignocellulosic biomass breakdown.</title>
        <authorList>
            <person name="Levasseur A."/>
            <person name="Lomascolo A."/>
            <person name="Ruiz-Duenas F.J."/>
            <person name="Uzan E."/>
            <person name="Piumi F."/>
            <person name="Kues U."/>
            <person name="Ram A.F.J."/>
            <person name="Murat C."/>
            <person name="Haon M."/>
            <person name="Benoit I."/>
            <person name="Arfi Y."/>
            <person name="Chevret D."/>
            <person name="Drula E."/>
            <person name="Kwon M.J."/>
            <person name="Gouret P."/>
            <person name="Lesage-Meessen L."/>
            <person name="Lombard V."/>
            <person name="Mariette J."/>
            <person name="Noirot C."/>
            <person name="Park J."/>
            <person name="Patyshakuliyeva A."/>
            <person name="Wieneger R.A.B."/>
            <person name="Wosten H.A.B."/>
            <person name="Martin F."/>
            <person name="Coutinho P.M."/>
            <person name="de Vries R."/>
            <person name="Martinez A.T."/>
            <person name="Klopp C."/>
            <person name="Pontarotti P."/>
            <person name="Henrissat B."/>
            <person name="Record E."/>
        </authorList>
    </citation>
    <scope>NUCLEOTIDE SEQUENCE [LARGE SCALE GENOMIC DNA]</scope>
    <source>
        <strain evidence="3">BRFM137</strain>
    </source>
</reference>
<gene>
    <name evidence="3" type="ORF">BN946_scf184657.g11</name>
</gene>
<dbReference type="OMA" id="IWISAQQ"/>
<protein>
    <recommendedName>
        <fullName evidence="2">T6SS Phospholipase effector Tle1-like catalytic domain-containing protein</fullName>
    </recommendedName>
</protein>
<evidence type="ECO:0000313" key="4">
    <source>
        <dbReference type="Proteomes" id="UP000029665"/>
    </source>
</evidence>
<dbReference type="EMBL" id="CCBP010000443">
    <property type="protein sequence ID" value="CDO77136.1"/>
    <property type="molecule type" value="Genomic_DNA"/>
</dbReference>
<dbReference type="OrthoDB" id="3162439at2759"/>
<keyword evidence="4" id="KW-1185">Reference proteome</keyword>
<name>A0A060SSI0_PYCCI</name>